<organism evidence="1 2">
    <name type="scientific">Actinomadura physcomitrii</name>
    <dbReference type="NCBI Taxonomy" id="2650748"/>
    <lineage>
        <taxon>Bacteria</taxon>
        <taxon>Bacillati</taxon>
        <taxon>Actinomycetota</taxon>
        <taxon>Actinomycetes</taxon>
        <taxon>Streptosporangiales</taxon>
        <taxon>Thermomonosporaceae</taxon>
        <taxon>Actinomadura</taxon>
    </lineage>
</organism>
<evidence type="ECO:0000313" key="2">
    <source>
        <dbReference type="Proteomes" id="UP000462055"/>
    </source>
</evidence>
<protein>
    <submittedName>
        <fullName evidence="1">Uncharacterized protein</fullName>
    </submittedName>
</protein>
<comment type="caution">
    <text evidence="1">The sequence shown here is derived from an EMBL/GenBank/DDBJ whole genome shotgun (WGS) entry which is preliminary data.</text>
</comment>
<sequence length="205" mass="21280">MTSPEPTTADALAEARTVAVRPDVPCADLPCSDCGKPRLLDPATGQLCCGNWRCSSLAVPVPIWRALDRAVAAGASDLCPAGWPRPLHRDPRHGAIAVLWVTPVTAAAGPLWNLVHGARLARAQQAWLCQTCGTPAPLAAVCPALRRGAAAGSARAVTVTRAGIGIAGYIAPELGMTERWTLTPAAAIAAGLDPTHADEELHDDR</sequence>
<dbReference type="AlphaFoldDB" id="A0A6I4MCC9"/>
<proteinExistence type="predicted"/>
<accession>A0A6I4MCC9</accession>
<evidence type="ECO:0000313" key="1">
    <source>
        <dbReference type="EMBL" id="MWA03888.1"/>
    </source>
</evidence>
<name>A0A6I4MCC9_9ACTN</name>
<dbReference type="Proteomes" id="UP000462055">
    <property type="component" value="Unassembled WGS sequence"/>
</dbReference>
<keyword evidence="2" id="KW-1185">Reference proteome</keyword>
<dbReference type="RefSeq" id="WP_151596400.1">
    <property type="nucleotide sequence ID" value="NZ_WBMS02000022.1"/>
</dbReference>
<reference evidence="1" key="1">
    <citation type="submission" date="2019-12" db="EMBL/GenBank/DDBJ databases">
        <title>Actinomadura physcomitrii sp. nov., a novel actinomycete isolated from moss [Physcomitrium sphaericum (Ludw) Fuernr].</title>
        <authorList>
            <person name="Zhuang X."/>
        </authorList>
    </citation>
    <scope>NUCLEOTIDE SEQUENCE [LARGE SCALE GENOMIC DNA]</scope>
    <source>
        <strain evidence="1">LD22</strain>
    </source>
</reference>
<gene>
    <name evidence="1" type="ORF">F8568_026590</name>
</gene>
<dbReference type="EMBL" id="WBMS02000022">
    <property type="protein sequence ID" value="MWA03888.1"/>
    <property type="molecule type" value="Genomic_DNA"/>
</dbReference>